<dbReference type="InterPro" id="IPR002139">
    <property type="entry name" value="Ribo/fructo_kinase"/>
</dbReference>
<feature type="binding site" evidence="12">
    <location>
        <begin position="245"/>
        <end position="246"/>
    </location>
    <ligand>
        <name>ATP</name>
        <dbReference type="ChEBI" id="CHEBI:30616"/>
    </ligand>
</feature>
<dbReference type="CDD" id="cd01174">
    <property type="entry name" value="ribokinase"/>
    <property type="match status" value="1"/>
</dbReference>
<comment type="subunit">
    <text evidence="12">Homodimer.</text>
</comment>
<dbReference type="PROSITE" id="PS00584">
    <property type="entry name" value="PFKB_KINASES_2"/>
    <property type="match status" value="1"/>
</dbReference>
<dbReference type="GO" id="GO:0046872">
    <property type="term" value="F:metal ion binding"/>
    <property type="evidence" value="ECO:0007669"/>
    <property type="project" value="UniProtKB-KW"/>
</dbReference>
<comment type="similarity">
    <text evidence="12">Belongs to the carbohydrate kinase PfkB family. Ribokinase subfamily.</text>
</comment>
<evidence type="ECO:0000256" key="9">
    <source>
        <dbReference type="ARBA" id="ARBA00022842"/>
    </source>
</evidence>
<dbReference type="GO" id="GO:0019303">
    <property type="term" value="P:D-ribose catabolic process"/>
    <property type="evidence" value="ECO:0007669"/>
    <property type="project" value="UniProtKB-UniRule"/>
</dbReference>
<keyword evidence="7 12" id="KW-0418">Kinase</keyword>
<feature type="binding site" evidence="12">
    <location>
        <position position="242"/>
    </location>
    <ligand>
        <name>K(+)</name>
        <dbReference type="ChEBI" id="CHEBI:29103"/>
    </ligand>
</feature>
<dbReference type="InterPro" id="IPR011611">
    <property type="entry name" value="PfkB_dom"/>
</dbReference>
<keyword evidence="4 12" id="KW-0808">Transferase</keyword>
<keyword evidence="6 12" id="KW-0547">Nucleotide-binding</keyword>
<feature type="binding site" evidence="12">
    <location>
        <begin position="213"/>
        <end position="218"/>
    </location>
    <ligand>
        <name>ATP</name>
        <dbReference type="ChEBI" id="CHEBI:30616"/>
    </ligand>
</feature>
<dbReference type="PANTHER" id="PTHR10584:SF166">
    <property type="entry name" value="RIBOKINASE"/>
    <property type="match status" value="1"/>
</dbReference>
<protein>
    <recommendedName>
        <fullName evidence="3 12">Ribokinase</fullName>
        <shortName evidence="12">RK</shortName>
        <ecNumber evidence="2 12">2.7.1.15</ecNumber>
    </recommendedName>
</protein>
<dbReference type="GO" id="GO:0004747">
    <property type="term" value="F:ribokinase activity"/>
    <property type="evidence" value="ECO:0007669"/>
    <property type="project" value="UniProtKB-UniRule"/>
</dbReference>
<dbReference type="HAMAP" id="MF_01987">
    <property type="entry name" value="Ribokinase"/>
    <property type="match status" value="1"/>
</dbReference>
<dbReference type="PANTHER" id="PTHR10584">
    <property type="entry name" value="SUGAR KINASE"/>
    <property type="match status" value="1"/>
</dbReference>
<evidence type="ECO:0000256" key="6">
    <source>
        <dbReference type="ARBA" id="ARBA00022741"/>
    </source>
</evidence>
<dbReference type="PRINTS" id="PR00990">
    <property type="entry name" value="RIBOKINASE"/>
</dbReference>
<evidence type="ECO:0000256" key="1">
    <source>
        <dbReference type="ARBA" id="ARBA00005380"/>
    </source>
</evidence>
<comment type="function">
    <text evidence="12">Catalyzes the phosphorylation of ribose at O-5 in a reaction requiring ATP and magnesium. The resulting D-ribose-5-phosphate can then be used either for sythesis of nucleotides, histidine, and tryptophan, or as a component of the pentose phosphate pathway.</text>
</comment>
<dbReference type="InterPro" id="IPR002173">
    <property type="entry name" value="Carboh/pur_kinase_PfkB_CS"/>
</dbReference>
<comment type="activity regulation">
    <text evidence="12">Activated by a monovalent cation that binds near, but not in, the active site. The most likely occupant of the site in vivo is potassium. Ion binding induces a conformational change that may alter substrate affinity.</text>
</comment>
<evidence type="ECO:0000256" key="12">
    <source>
        <dbReference type="HAMAP-Rule" id="MF_01987"/>
    </source>
</evidence>
<evidence type="ECO:0000256" key="8">
    <source>
        <dbReference type="ARBA" id="ARBA00022840"/>
    </source>
</evidence>
<feature type="binding site" evidence="12">
    <location>
        <position position="246"/>
    </location>
    <ligand>
        <name>substrate</name>
    </ligand>
</feature>
<evidence type="ECO:0000256" key="5">
    <source>
        <dbReference type="ARBA" id="ARBA00022723"/>
    </source>
</evidence>
<reference evidence="14" key="1">
    <citation type="submission" date="2024-06" db="EMBL/GenBank/DDBJ databases">
        <title>Methylostella associata gen. nov., sp. nov., a novel Ancalomicrobiaceae-affiliated facultatively methylotrophic bacteria that feed on methanotrophs of the genus Methylococcus.</title>
        <authorList>
            <person name="Saltykova V."/>
            <person name="Danilova O.V."/>
            <person name="Oshkin I.Y."/>
            <person name="Belova S.E."/>
            <person name="Pimenov N.V."/>
            <person name="Dedysh S.N."/>
        </authorList>
    </citation>
    <scope>NUCLEOTIDE SEQUENCE</scope>
    <source>
        <strain evidence="14">S20</strain>
    </source>
</reference>
<evidence type="ECO:0000256" key="3">
    <source>
        <dbReference type="ARBA" id="ARBA00016943"/>
    </source>
</evidence>
<dbReference type="Pfam" id="PF00294">
    <property type="entry name" value="PfkB"/>
    <property type="match status" value="1"/>
</dbReference>
<dbReference type="AlphaFoldDB" id="A0AAU7X9Y0"/>
<dbReference type="RefSeq" id="WP_407048569.1">
    <property type="nucleotide sequence ID" value="NZ_CP158568.1"/>
</dbReference>
<comment type="pathway">
    <text evidence="12">Carbohydrate metabolism; D-ribose degradation; D-ribose 5-phosphate from beta-D-ribopyranose: step 2/2.</text>
</comment>
<feature type="binding site" evidence="12">
    <location>
        <begin position="9"/>
        <end position="11"/>
    </location>
    <ligand>
        <name>substrate</name>
    </ligand>
</feature>
<dbReference type="EC" id="2.7.1.15" evidence="2 12"/>
<feature type="binding site" evidence="12">
    <location>
        <begin position="37"/>
        <end position="41"/>
    </location>
    <ligand>
        <name>substrate</name>
    </ligand>
</feature>
<comment type="similarity">
    <text evidence="1">Belongs to the carbohydrate kinase pfkB family.</text>
</comment>
<comment type="subcellular location">
    <subcellularLocation>
        <location evidence="12">Cytoplasm</location>
    </subcellularLocation>
</comment>
<dbReference type="GO" id="GO:0005524">
    <property type="term" value="F:ATP binding"/>
    <property type="evidence" value="ECO:0007669"/>
    <property type="project" value="UniProtKB-UniRule"/>
</dbReference>
<dbReference type="SUPFAM" id="SSF53613">
    <property type="entry name" value="Ribokinase-like"/>
    <property type="match status" value="1"/>
</dbReference>
<feature type="active site" description="Proton acceptor" evidence="12">
    <location>
        <position position="246"/>
    </location>
</feature>
<keyword evidence="9 12" id="KW-0460">Magnesium</keyword>
<proteinExistence type="inferred from homology"/>
<keyword evidence="10 12" id="KW-0630">Potassium</keyword>
<feature type="binding site" evidence="12">
    <location>
        <position position="240"/>
    </location>
    <ligand>
        <name>K(+)</name>
        <dbReference type="ChEBI" id="CHEBI:29103"/>
    </ligand>
</feature>
<evidence type="ECO:0000256" key="7">
    <source>
        <dbReference type="ARBA" id="ARBA00022777"/>
    </source>
</evidence>
<comment type="caution">
    <text evidence="12">Lacks conserved residue(s) required for the propagation of feature annotation.</text>
</comment>
<dbReference type="GO" id="GO:0005829">
    <property type="term" value="C:cytosol"/>
    <property type="evidence" value="ECO:0007669"/>
    <property type="project" value="TreeGrafter"/>
</dbReference>
<feature type="binding site" evidence="12">
    <location>
        <position position="285"/>
    </location>
    <ligand>
        <name>K(+)</name>
        <dbReference type="ChEBI" id="CHEBI:29103"/>
    </ligand>
</feature>
<accession>A0AAU7X9Y0</accession>
<dbReference type="InterPro" id="IPR011877">
    <property type="entry name" value="Ribokinase"/>
</dbReference>
<evidence type="ECO:0000256" key="11">
    <source>
        <dbReference type="ARBA" id="ARBA00023277"/>
    </source>
</evidence>
<dbReference type="EMBL" id="CP158568">
    <property type="protein sequence ID" value="XBY43468.1"/>
    <property type="molecule type" value="Genomic_DNA"/>
</dbReference>
<evidence type="ECO:0000256" key="2">
    <source>
        <dbReference type="ARBA" id="ARBA00012035"/>
    </source>
</evidence>
<keyword evidence="12" id="KW-0963">Cytoplasm</keyword>
<feature type="binding site" evidence="12">
    <location>
        <position position="178"/>
    </location>
    <ligand>
        <name>ATP</name>
        <dbReference type="ChEBI" id="CHEBI:30616"/>
    </ligand>
</feature>
<comment type="cofactor">
    <cofactor evidence="12">
        <name>Mg(2+)</name>
        <dbReference type="ChEBI" id="CHEBI:18420"/>
    </cofactor>
    <text evidence="12">Requires a divalent cation, most likely magnesium in vivo, as an electrophilic catalyst to aid phosphoryl group transfer. It is the chelate of the metal and the nucleotide that is the actual substrate.</text>
</comment>
<evidence type="ECO:0000256" key="10">
    <source>
        <dbReference type="ARBA" id="ARBA00022958"/>
    </source>
</evidence>
<feature type="domain" description="Carbohydrate kinase PfkB" evidence="13">
    <location>
        <begin position="2"/>
        <end position="286"/>
    </location>
</feature>
<name>A0AAU7X9Y0_9HYPH</name>
<feature type="binding site" evidence="12">
    <location>
        <position position="279"/>
    </location>
    <ligand>
        <name>K(+)</name>
        <dbReference type="ChEBI" id="CHEBI:29103"/>
    </ligand>
</feature>
<evidence type="ECO:0000259" key="13">
    <source>
        <dbReference type="Pfam" id="PF00294"/>
    </source>
</evidence>
<keyword evidence="11 12" id="KW-0119">Carbohydrate metabolism</keyword>
<dbReference type="InterPro" id="IPR029056">
    <property type="entry name" value="Ribokinase-like"/>
</dbReference>
<dbReference type="Gene3D" id="3.40.1190.20">
    <property type="match status" value="1"/>
</dbReference>
<keyword evidence="8 12" id="KW-0067">ATP-binding</keyword>
<evidence type="ECO:0000313" key="14">
    <source>
        <dbReference type="EMBL" id="XBY43468.1"/>
    </source>
</evidence>
<feature type="binding site" evidence="12">
    <location>
        <position position="281"/>
    </location>
    <ligand>
        <name>K(+)</name>
        <dbReference type="ChEBI" id="CHEBI:29103"/>
    </ligand>
</feature>
<sequence length="304" mass="31012">MIVVFGTINIDMVTVMERFPVPGETVKGRDYQIFPGGKGANQALSAARSGAKVALVGAVGNDPFADMALANLRKAGVDLSGVRRADQPTGLFMIAIDPTGENLMIGANAANDAARAAWLEGRFGPGVTFVTQNSLGTTDVEVAIAMARRAGSRVVYNAAPAEPVGRETFAAADIVIVNEHEQRRYGALLGIDGEPASFARALARELSTNVVVTLGPRGIVAAEAGGRMIAGAPPPIAAVDSTGAGDAFCGALAAALDRGAPFERALKEGLAAGSLACRESGAQTSFRDLAEIAALADGLVLVPA</sequence>
<gene>
    <name evidence="12" type="primary">rbsK</name>
    <name evidence="14" type="ORF">ABS361_15415</name>
</gene>
<comment type="catalytic activity">
    <reaction evidence="12">
        <text>D-ribose + ATP = D-ribose 5-phosphate + ADP + H(+)</text>
        <dbReference type="Rhea" id="RHEA:13697"/>
        <dbReference type="ChEBI" id="CHEBI:15378"/>
        <dbReference type="ChEBI" id="CHEBI:30616"/>
        <dbReference type="ChEBI" id="CHEBI:47013"/>
        <dbReference type="ChEBI" id="CHEBI:78346"/>
        <dbReference type="ChEBI" id="CHEBI:456216"/>
        <dbReference type="EC" id="2.7.1.15"/>
    </reaction>
</comment>
<dbReference type="KEGG" id="mflg:ABS361_15415"/>
<keyword evidence="5 12" id="KW-0479">Metal-binding</keyword>
<organism evidence="14">
    <name type="scientific">Methyloraptor flagellatus</name>
    <dbReference type="NCBI Taxonomy" id="3162530"/>
    <lineage>
        <taxon>Bacteria</taxon>
        <taxon>Pseudomonadati</taxon>
        <taxon>Pseudomonadota</taxon>
        <taxon>Alphaproteobacteria</taxon>
        <taxon>Hyphomicrobiales</taxon>
        <taxon>Ancalomicrobiaceae</taxon>
        <taxon>Methyloraptor</taxon>
    </lineage>
</organism>
<evidence type="ECO:0000256" key="4">
    <source>
        <dbReference type="ARBA" id="ARBA00022679"/>
    </source>
</evidence>
<feature type="binding site" evidence="12">
    <location>
        <position position="276"/>
    </location>
    <ligand>
        <name>K(+)</name>
        <dbReference type="ChEBI" id="CHEBI:29103"/>
    </ligand>
</feature>